<accession>A0ABU0AJU5</accession>
<dbReference type="Gene3D" id="3.40.630.30">
    <property type="match status" value="1"/>
</dbReference>
<dbReference type="InterPro" id="IPR016181">
    <property type="entry name" value="Acyl_CoA_acyltransferase"/>
</dbReference>
<reference evidence="2 3" key="1">
    <citation type="submission" date="2023-07" db="EMBL/GenBank/DDBJ databases">
        <title>Genomic Encyclopedia of Type Strains, Phase IV (KMG-IV): sequencing the most valuable type-strain genomes for metagenomic binning, comparative biology and taxonomic classification.</title>
        <authorList>
            <person name="Goeker M."/>
        </authorList>
    </citation>
    <scope>NUCLEOTIDE SEQUENCE [LARGE SCALE GENOMIC DNA]</scope>
    <source>
        <strain evidence="2 3">DSM 23494</strain>
    </source>
</reference>
<evidence type="ECO:0000313" key="2">
    <source>
        <dbReference type="EMBL" id="MDQ0271539.1"/>
    </source>
</evidence>
<dbReference type="EMBL" id="JAUSUB010000015">
    <property type="protein sequence ID" value="MDQ0271539.1"/>
    <property type="molecule type" value="Genomic_DNA"/>
</dbReference>
<name>A0ABU0AJU5_9BACI</name>
<protein>
    <submittedName>
        <fullName evidence="2">Ribosomal protein S18 acetylase RimI-like enzyme</fullName>
    </submittedName>
</protein>
<dbReference type="CDD" id="cd04301">
    <property type="entry name" value="NAT_SF"/>
    <property type="match status" value="1"/>
</dbReference>
<gene>
    <name evidence="2" type="ORF">J2S17_003427</name>
</gene>
<proteinExistence type="predicted"/>
<evidence type="ECO:0000259" key="1">
    <source>
        <dbReference type="PROSITE" id="PS51186"/>
    </source>
</evidence>
<dbReference type="RefSeq" id="WP_307476758.1">
    <property type="nucleotide sequence ID" value="NZ_JAUSUB010000015.1"/>
</dbReference>
<dbReference type="SUPFAM" id="SSF55729">
    <property type="entry name" value="Acyl-CoA N-acyltransferases (Nat)"/>
    <property type="match status" value="1"/>
</dbReference>
<dbReference type="InterPro" id="IPR000182">
    <property type="entry name" value="GNAT_dom"/>
</dbReference>
<evidence type="ECO:0000313" key="3">
    <source>
        <dbReference type="Proteomes" id="UP001238088"/>
    </source>
</evidence>
<dbReference type="PROSITE" id="PS51186">
    <property type="entry name" value="GNAT"/>
    <property type="match status" value="1"/>
</dbReference>
<dbReference type="Proteomes" id="UP001238088">
    <property type="component" value="Unassembled WGS sequence"/>
</dbReference>
<organism evidence="2 3">
    <name type="scientific">Cytobacillus purgationiresistens</name>
    <dbReference type="NCBI Taxonomy" id="863449"/>
    <lineage>
        <taxon>Bacteria</taxon>
        <taxon>Bacillati</taxon>
        <taxon>Bacillota</taxon>
        <taxon>Bacilli</taxon>
        <taxon>Bacillales</taxon>
        <taxon>Bacillaceae</taxon>
        <taxon>Cytobacillus</taxon>
    </lineage>
</organism>
<dbReference type="Pfam" id="PF13673">
    <property type="entry name" value="Acetyltransf_10"/>
    <property type="match status" value="1"/>
</dbReference>
<comment type="caution">
    <text evidence="2">The sequence shown here is derived from an EMBL/GenBank/DDBJ whole genome shotgun (WGS) entry which is preliminary data.</text>
</comment>
<sequence>MEGLKITEKQTAEKVLNLQLASYAIEASLIGSTELPPLKESAADLMNSGETFYGEFDRKELAGVISYKVDQSVLDIHRVMVNPQYFRQGIAAKMIQSVLSMEKNKVSTVLVATASLNKPAVYLYKKLGFQFHDEFTVSEGIRIAQFKKEL</sequence>
<keyword evidence="3" id="KW-1185">Reference proteome</keyword>
<feature type="domain" description="N-acetyltransferase" evidence="1">
    <location>
        <begin position="1"/>
        <end position="150"/>
    </location>
</feature>